<gene>
    <name evidence="3" type="ORF">U0C82_12495</name>
</gene>
<proteinExistence type="predicted"/>
<dbReference type="RefSeq" id="WP_322187490.1">
    <property type="nucleotide sequence ID" value="NZ_JAXLPB010000004.1"/>
</dbReference>
<organism evidence="3 4">
    <name type="scientific">Fulvimarina uroteuthidis</name>
    <dbReference type="NCBI Taxonomy" id="3098149"/>
    <lineage>
        <taxon>Bacteria</taxon>
        <taxon>Pseudomonadati</taxon>
        <taxon>Pseudomonadota</taxon>
        <taxon>Alphaproteobacteria</taxon>
        <taxon>Hyphomicrobiales</taxon>
        <taxon>Aurantimonadaceae</taxon>
        <taxon>Fulvimarina</taxon>
    </lineage>
</organism>
<feature type="domain" description="Cytochrome c oxidase subunit IV bacterial aa3 type" evidence="2">
    <location>
        <begin position="13"/>
        <end position="46"/>
    </location>
</feature>
<protein>
    <submittedName>
        <fullName evidence="3">Aa3-type cytochrome c oxidase subunit IV</fullName>
    </submittedName>
</protein>
<evidence type="ECO:0000259" key="2">
    <source>
        <dbReference type="Pfam" id="PF07835"/>
    </source>
</evidence>
<accession>A0ABU5I5F6</accession>
<comment type="caution">
    <text evidence="3">The sequence shown here is derived from an EMBL/GenBank/DDBJ whole genome shotgun (WGS) entry which is preliminary data.</text>
</comment>
<name>A0ABU5I5F6_9HYPH</name>
<keyword evidence="4" id="KW-1185">Reference proteome</keyword>
<feature type="transmembrane region" description="Helical" evidence="1">
    <location>
        <begin position="30"/>
        <end position="49"/>
    </location>
</feature>
<evidence type="ECO:0000313" key="3">
    <source>
        <dbReference type="EMBL" id="MDY8109958.1"/>
    </source>
</evidence>
<dbReference type="InterPro" id="IPR036596">
    <property type="entry name" value="Cyt-C_aa3_sf"/>
</dbReference>
<keyword evidence="1" id="KW-0472">Membrane</keyword>
<dbReference type="EMBL" id="JAXLPB010000004">
    <property type="protein sequence ID" value="MDY8109958.1"/>
    <property type="molecule type" value="Genomic_DNA"/>
</dbReference>
<feature type="transmembrane region" description="Helical" evidence="1">
    <location>
        <begin position="55"/>
        <end position="73"/>
    </location>
</feature>
<sequence>MAGDPSYDLKSSADMDYAEHERTYSGFLSMFKWGTIVVVAILCGMVVSLVGSGGVLGGLATFLIVLAVAYFIAK</sequence>
<reference evidence="3 4" key="1">
    <citation type="submission" date="2023-12" db="EMBL/GenBank/DDBJ databases">
        <title>Description of Novel Strain Fulvimarina sp. 2208YS6-2-32 isolated from Uroteuthis (Photololigo) edulis.</title>
        <authorList>
            <person name="Park J.-S."/>
        </authorList>
    </citation>
    <scope>NUCLEOTIDE SEQUENCE [LARGE SCALE GENOMIC DNA]</scope>
    <source>
        <strain evidence="3 4">2208YS6-2-32</strain>
    </source>
</reference>
<keyword evidence="1" id="KW-0812">Transmembrane</keyword>
<dbReference type="SUPFAM" id="SSF81469">
    <property type="entry name" value="Bacterial aa3 type cytochrome c oxidase subunit IV"/>
    <property type="match status" value="1"/>
</dbReference>
<evidence type="ECO:0000256" key="1">
    <source>
        <dbReference type="SAM" id="Phobius"/>
    </source>
</evidence>
<dbReference type="InterPro" id="IPR012422">
    <property type="entry name" value="Cyt_c_oxidase_su4_bac-aa3"/>
</dbReference>
<keyword evidence="1" id="KW-1133">Transmembrane helix</keyword>
<evidence type="ECO:0000313" key="4">
    <source>
        <dbReference type="Proteomes" id="UP001294412"/>
    </source>
</evidence>
<dbReference type="Pfam" id="PF07835">
    <property type="entry name" value="COX4_pro_2"/>
    <property type="match status" value="1"/>
</dbReference>
<dbReference type="Proteomes" id="UP001294412">
    <property type="component" value="Unassembled WGS sequence"/>
</dbReference>
<dbReference type="Gene3D" id="1.20.5.160">
    <property type="entry name" value="Bacterial aa3 type cytochrome c oxidase subunit IV"/>
    <property type="match status" value="1"/>
</dbReference>